<dbReference type="AlphaFoldDB" id="A0A8H5HZE8"/>
<dbReference type="Gene3D" id="3.30.760.10">
    <property type="entry name" value="RNA Cap, Translation Initiation Factor Eif4e"/>
    <property type="match status" value="1"/>
</dbReference>
<accession>A0A8H5HZE8</accession>
<dbReference type="EMBL" id="JAACJN010000006">
    <property type="protein sequence ID" value="KAF5392399.1"/>
    <property type="molecule type" value="Genomic_DNA"/>
</dbReference>
<dbReference type="PANTHER" id="PTHR31977:SF1">
    <property type="entry name" value="UPF0696 PROTEIN C11ORF68"/>
    <property type="match status" value="1"/>
</dbReference>
<evidence type="ECO:0000313" key="3">
    <source>
        <dbReference type="EMBL" id="KAF5392399.1"/>
    </source>
</evidence>
<evidence type="ECO:0000256" key="2">
    <source>
        <dbReference type="SAM" id="MobiDB-lite"/>
    </source>
</evidence>
<sequence length="353" mass="39141">MDDLFPQSYKYSWSSATSGISLKDYLAKFRPSMVEFNGTNPWIWVSKDEDPESGLSNQHLAMEHGSGILKDITERIESIKNDPSIPTRSNKKTGARSKKEVREELQASAAEKFKAIAQKHHYTCGKWLIFASPEKVDMIWSSIATSLIEGPLVDTPAFRAKVATTPPGAAPDYRHLICLYLPDVYDKDTVTKVMKILLRNHALILSGVKSDLYTMLGIDSKHPSGISSTIWKNKDILSEKEMQELKNEFFAGLSRKKNTTNDQATTKADAGASATPATSAAVAASSKLKPKKKRKDAFASDDEDGDDEEKQRKVELAKKKKAASGGAKRAKDDEEDDEDDVQEQPKRKSAKRS</sequence>
<dbReference type="PANTHER" id="PTHR31977">
    <property type="entry name" value="UPF0696 PROTEIN C11ORF68"/>
    <property type="match status" value="1"/>
</dbReference>
<feature type="compositionally biased region" description="Acidic residues" evidence="2">
    <location>
        <begin position="333"/>
        <end position="342"/>
    </location>
</feature>
<dbReference type="OrthoDB" id="10067381at2759"/>
<comment type="similarity">
    <text evidence="1">Belongs to the UPF0696 family.</text>
</comment>
<dbReference type="Pfam" id="PF08939">
    <property type="entry name" value="Bles03"/>
    <property type="match status" value="1"/>
</dbReference>
<protein>
    <submittedName>
        <fullName evidence="3">Uncharacterized protein</fullName>
    </submittedName>
</protein>
<reference evidence="3 4" key="1">
    <citation type="journal article" date="2020" name="ISME J.">
        <title>Uncovering the hidden diversity of litter-decomposition mechanisms in mushroom-forming fungi.</title>
        <authorList>
            <person name="Floudas D."/>
            <person name="Bentzer J."/>
            <person name="Ahren D."/>
            <person name="Johansson T."/>
            <person name="Persson P."/>
            <person name="Tunlid A."/>
        </authorList>
    </citation>
    <scope>NUCLEOTIDE SEQUENCE [LARGE SCALE GENOMIC DNA]</scope>
    <source>
        <strain evidence="3 4">CBS 406.79</strain>
    </source>
</reference>
<dbReference type="SUPFAM" id="SSF55418">
    <property type="entry name" value="eIF4e-like"/>
    <property type="match status" value="1"/>
</dbReference>
<evidence type="ECO:0000256" key="1">
    <source>
        <dbReference type="ARBA" id="ARBA00010568"/>
    </source>
</evidence>
<comment type="caution">
    <text evidence="3">The sequence shown here is derived from an EMBL/GenBank/DDBJ whole genome shotgun (WGS) entry which is preliminary data.</text>
</comment>
<feature type="compositionally biased region" description="Low complexity" evidence="2">
    <location>
        <begin position="267"/>
        <end position="287"/>
    </location>
</feature>
<gene>
    <name evidence="3" type="ORF">D9757_001542</name>
</gene>
<feature type="region of interest" description="Disordered" evidence="2">
    <location>
        <begin position="258"/>
        <end position="353"/>
    </location>
</feature>
<dbReference type="Proteomes" id="UP000518752">
    <property type="component" value="Unassembled WGS sequence"/>
</dbReference>
<dbReference type="InterPro" id="IPR015034">
    <property type="entry name" value="Bles03"/>
</dbReference>
<organism evidence="3 4">
    <name type="scientific">Collybiopsis confluens</name>
    <dbReference type="NCBI Taxonomy" id="2823264"/>
    <lineage>
        <taxon>Eukaryota</taxon>
        <taxon>Fungi</taxon>
        <taxon>Dikarya</taxon>
        <taxon>Basidiomycota</taxon>
        <taxon>Agaricomycotina</taxon>
        <taxon>Agaricomycetes</taxon>
        <taxon>Agaricomycetidae</taxon>
        <taxon>Agaricales</taxon>
        <taxon>Marasmiineae</taxon>
        <taxon>Omphalotaceae</taxon>
        <taxon>Collybiopsis</taxon>
    </lineage>
</organism>
<evidence type="ECO:0000313" key="4">
    <source>
        <dbReference type="Proteomes" id="UP000518752"/>
    </source>
</evidence>
<proteinExistence type="inferred from homology"/>
<name>A0A8H5HZE8_9AGAR</name>
<dbReference type="InterPro" id="IPR023398">
    <property type="entry name" value="TIF_eIF4e-like"/>
</dbReference>
<feature type="compositionally biased region" description="Acidic residues" evidence="2">
    <location>
        <begin position="299"/>
        <end position="308"/>
    </location>
</feature>
<keyword evidence="4" id="KW-1185">Reference proteome</keyword>